<dbReference type="InParanoid" id="Q6FVQ5"/>
<dbReference type="VEuPathDB" id="FungiDB:CAGL0D06534g"/>
<evidence type="ECO:0000256" key="1">
    <source>
        <dbReference type="SAM" id="MobiDB-lite"/>
    </source>
</evidence>
<feature type="signal peptide" evidence="2">
    <location>
        <begin position="1"/>
        <end position="18"/>
    </location>
</feature>
<evidence type="ECO:0000256" key="2">
    <source>
        <dbReference type="SAM" id="SignalP"/>
    </source>
</evidence>
<keyword evidence="5" id="KW-1185">Reference proteome</keyword>
<proteinExistence type="predicted"/>
<sequence length="104" mass="11295">MVLCSFLLQVFSCHVVNTRVKGIFQSFCGTDSYVQQPDLSFPTAQPTRLALPPQTTSVATHYQPASSLHLPAFDHSVPPCAGTSPPPLKSSEQTRTHLDAQKSI</sequence>
<evidence type="ECO:0000313" key="3">
    <source>
        <dbReference type="CGD" id="CAL0128109"/>
    </source>
</evidence>
<feature type="region of interest" description="Disordered" evidence="1">
    <location>
        <begin position="76"/>
        <end position="104"/>
    </location>
</feature>
<dbReference type="HOGENOM" id="CLU_2249795_0_0_1"/>
<name>Q6FVQ5_CANGA</name>
<evidence type="ECO:0000313" key="5">
    <source>
        <dbReference type="Proteomes" id="UP000002428"/>
    </source>
</evidence>
<dbReference type="AlphaFoldDB" id="Q6FVQ5"/>
<dbReference type="EMBL" id="CR380950">
    <property type="protein sequence ID" value="CAG58600.1"/>
    <property type="molecule type" value="Genomic_DNA"/>
</dbReference>
<evidence type="ECO:0000313" key="4">
    <source>
        <dbReference type="EMBL" id="CAG58600.1"/>
    </source>
</evidence>
<accession>Q6FVQ5</accession>
<feature type="chain" id="PRO_5004273550" evidence="2">
    <location>
        <begin position="19"/>
        <end position="104"/>
    </location>
</feature>
<protein>
    <submittedName>
        <fullName evidence="4">Uncharacterized protein</fullName>
    </submittedName>
</protein>
<feature type="compositionally biased region" description="Basic and acidic residues" evidence="1">
    <location>
        <begin position="92"/>
        <end position="104"/>
    </location>
</feature>
<organism evidence="4 5">
    <name type="scientific">Candida glabrata (strain ATCC 2001 / BCRC 20586 / JCM 3761 / NBRC 0622 / NRRL Y-65 / CBS 138)</name>
    <name type="common">Yeast</name>
    <name type="synonym">Nakaseomyces glabratus</name>
    <dbReference type="NCBI Taxonomy" id="284593"/>
    <lineage>
        <taxon>Eukaryota</taxon>
        <taxon>Fungi</taxon>
        <taxon>Dikarya</taxon>
        <taxon>Ascomycota</taxon>
        <taxon>Saccharomycotina</taxon>
        <taxon>Saccharomycetes</taxon>
        <taxon>Saccharomycetales</taxon>
        <taxon>Saccharomycetaceae</taxon>
        <taxon>Nakaseomyces</taxon>
    </lineage>
</organism>
<dbReference type="KEGG" id="cgr:2887202"/>
<dbReference type="CGD" id="CAL0128109">
    <property type="gene designation" value="CAGL0D06534g"/>
</dbReference>
<reference evidence="4 5" key="1">
    <citation type="journal article" date="2004" name="Nature">
        <title>Genome evolution in yeasts.</title>
        <authorList>
            <consortium name="Genolevures"/>
            <person name="Dujon B."/>
            <person name="Sherman D."/>
            <person name="Fischer G."/>
            <person name="Durrens P."/>
            <person name="Casaregola S."/>
            <person name="Lafontaine I."/>
            <person name="de Montigny J."/>
            <person name="Marck C."/>
            <person name="Neuveglise C."/>
            <person name="Talla E."/>
            <person name="Goffard N."/>
            <person name="Frangeul L."/>
            <person name="Aigle M."/>
            <person name="Anthouard V."/>
            <person name="Babour A."/>
            <person name="Barbe V."/>
            <person name="Barnay S."/>
            <person name="Blanchin S."/>
            <person name="Beckerich J.M."/>
            <person name="Beyne E."/>
            <person name="Bleykasten C."/>
            <person name="Boisrame A."/>
            <person name="Boyer J."/>
            <person name="Cattolico L."/>
            <person name="Confanioleri F."/>
            <person name="de Daruvar A."/>
            <person name="Despons L."/>
            <person name="Fabre E."/>
            <person name="Fairhead C."/>
            <person name="Ferry-Dumazet H."/>
            <person name="Groppi A."/>
            <person name="Hantraye F."/>
            <person name="Hennequin C."/>
            <person name="Jauniaux N."/>
            <person name="Joyet P."/>
            <person name="Kachouri R."/>
            <person name="Kerrest A."/>
            <person name="Koszul R."/>
            <person name="Lemaire M."/>
            <person name="Lesur I."/>
            <person name="Ma L."/>
            <person name="Muller H."/>
            <person name="Nicaud J.M."/>
            <person name="Nikolski M."/>
            <person name="Oztas S."/>
            <person name="Ozier-Kalogeropoulos O."/>
            <person name="Pellenz S."/>
            <person name="Potier S."/>
            <person name="Richard G.F."/>
            <person name="Straub M.L."/>
            <person name="Suleau A."/>
            <person name="Swennene D."/>
            <person name="Tekaia F."/>
            <person name="Wesolowski-Louvel M."/>
            <person name="Westhof E."/>
            <person name="Wirth B."/>
            <person name="Zeniou-Meyer M."/>
            <person name="Zivanovic I."/>
            <person name="Bolotin-Fukuhara M."/>
            <person name="Thierry A."/>
            <person name="Bouchier C."/>
            <person name="Caudron B."/>
            <person name="Scarpelli C."/>
            <person name="Gaillardin C."/>
            <person name="Weissenbach J."/>
            <person name="Wincker P."/>
            <person name="Souciet J.L."/>
        </authorList>
    </citation>
    <scope>NUCLEOTIDE SEQUENCE [LARGE SCALE GENOMIC DNA]</scope>
    <source>
        <strain evidence="5">ATCC 2001 / BCRC 20586 / JCM 3761 / NBRC 0622 / NRRL Y-65 / CBS 138</strain>
    </source>
</reference>
<dbReference type="RefSeq" id="XP_445689.1">
    <property type="nucleotide sequence ID" value="XM_445689.1"/>
</dbReference>
<gene>
    <name evidence="3 4" type="ordered locus">CAGL0D06534g</name>
</gene>
<dbReference type="Proteomes" id="UP000002428">
    <property type="component" value="Chromosome D"/>
</dbReference>
<keyword evidence="2" id="KW-0732">Signal</keyword>